<keyword evidence="1 2" id="KW-0732">Signal</keyword>
<proteinExistence type="predicted"/>
<protein>
    <submittedName>
        <fullName evidence="4">Outer membrane beta-barrel protein</fullName>
    </submittedName>
</protein>
<feature type="chain" id="PRO_5046366373" evidence="2">
    <location>
        <begin position="20"/>
        <end position="209"/>
    </location>
</feature>
<evidence type="ECO:0000313" key="5">
    <source>
        <dbReference type="Proteomes" id="UP000682802"/>
    </source>
</evidence>
<sequence length="209" mass="23412">MKKSIFILLFTFFSVNIFAQNKLVSIGVGGGATFMSTNVTLEHGPLKSDAVGGNYFFNGFFNVTPKLSLGVEYEKALGLLTHDNNTISNERTKVNNFSFKMKYYLTETKIRPYVGFGVGRYTFIPGKYEIDPMKLITTNNLSSLSVTEDQKSSAVGYVPEIGLDLAFFQLAVLYHIVPEFELTKGNKKFDTEYKSLEFRASINIGLISR</sequence>
<evidence type="ECO:0000256" key="1">
    <source>
        <dbReference type="ARBA" id="ARBA00022729"/>
    </source>
</evidence>
<accession>A0ABX8GUP0</accession>
<dbReference type="InterPro" id="IPR027385">
    <property type="entry name" value="Beta-barrel_OMP"/>
</dbReference>
<dbReference type="InterPro" id="IPR011250">
    <property type="entry name" value="OMP/PagP_B-barrel"/>
</dbReference>
<dbReference type="RefSeq" id="WP_144074525.1">
    <property type="nucleotide sequence ID" value="NZ_CP076128.1"/>
</dbReference>
<dbReference type="Proteomes" id="UP000682802">
    <property type="component" value="Chromosome 1"/>
</dbReference>
<dbReference type="Pfam" id="PF13505">
    <property type="entry name" value="OMP_b-brl"/>
    <property type="match status" value="1"/>
</dbReference>
<dbReference type="Gene3D" id="2.40.160.20">
    <property type="match status" value="1"/>
</dbReference>
<evidence type="ECO:0000256" key="2">
    <source>
        <dbReference type="SAM" id="SignalP"/>
    </source>
</evidence>
<feature type="domain" description="Outer membrane protein beta-barrel" evidence="3">
    <location>
        <begin position="7"/>
        <end position="164"/>
    </location>
</feature>
<dbReference type="SUPFAM" id="SSF56925">
    <property type="entry name" value="OMPA-like"/>
    <property type="match status" value="1"/>
</dbReference>
<reference evidence="4 5" key="1">
    <citation type="submission" date="2021-05" db="EMBL/GenBank/DDBJ databases">
        <title>Comparative genomic studies on the polysaccharide-degrading batcterial strains of the Flammeovirga genus.</title>
        <authorList>
            <person name="Zewei F."/>
            <person name="Zheng Z."/>
            <person name="Yu L."/>
            <person name="Ruyue G."/>
            <person name="Yanhong M."/>
            <person name="Yuanyuan C."/>
            <person name="Jingyan G."/>
            <person name="Wenjun H."/>
        </authorList>
    </citation>
    <scope>NUCLEOTIDE SEQUENCE [LARGE SCALE GENOMIC DNA]</scope>
    <source>
        <strain evidence="4 5">YS10</strain>
    </source>
</reference>
<organism evidence="4 5">
    <name type="scientific">Flammeovirga kamogawensis</name>
    <dbReference type="NCBI Taxonomy" id="373891"/>
    <lineage>
        <taxon>Bacteria</taxon>
        <taxon>Pseudomonadati</taxon>
        <taxon>Bacteroidota</taxon>
        <taxon>Cytophagia</taxon>
        <taxon>Cytophagales</taxon>
        <taxon>Flammeovirgaceae</taxon>
        <taxon>Flammeovirga</taxon>
    </lineage>
</organism>
<evidence type="ECO:0000313" key="4">
    <source>
        <dbReference type="EMBL" id="QWG07124.1"/>
    </source>
</evidence>
<gene>
    <name evidence="4" type="ORF">KM029_17760</name>
</gene>
<keyword evidence="5" id="KW-1185">Reference proteome</keyword>
<feature type="signal peptide" evidence="2">
    <location>
        <begin position="1"/>
        <end position="19"/>
    </location>
</feature>
<evidence type="ECO:0000259" key="3">
    <source>
        <dbReference type="Pfam" id="PF13505"/>
    </source>
</evidence>
<dbReference type="EMBL" id="CP076128">
    <property type="protein sequence ID" value="QWG07124.1"/>
    <property type="molecule type" value="Genomic_DNA"/>
</dbReference>
<name>A0ABX8GUP0_9BACT</name>